<gene>
    <name evidence="1" type="ORF">FVP74_07965</name>
</gene>
<name>A0A5C8HXY1_9MICO</name>
<comment type="caution">
    <text evidence="1">The sequence shown here is derived from an EMBL/GenBank/DDBJ whole genome shotgun (WGS) entry which is preliminary data.</text>
</comment>
<keyword evidence="2" id="KW-1185">Reference proteome</keyword>
<dbReference type="AlphaFoldDB" id="A0A5C8HXY1"/>
<dbReference type="RefSeq" id="WP_147050967.1">
    <property type="nucleotide sequence ID" value="NZ_BKAH01000010.1"/>
</dbReference>
<dbReference type="PANTHER" id="PTHR37816:SF1">
    <property type="entry name" value="TOXIN"/>
    <property type="match status" value="1"/>
</dbReference>
<evidence type="ECO:0000313" key="2">
    <source>
        <dbReference type="Proteomes" id="UP000321949"/>
    </source>
</evidence>
<evidence type="ECO:0000313" key="1">
    <source>
        <dbReference type="EMBL" id="TXK11271.1"/>
    </source>
</evidence>
<dbReference type="InterPro" id="IPR052922">
    <property type="entry name" value="Cytidylate_Kinase-2"/>
</dbReference>
<dbReference type="Gene3D" id="3.40.50.300">
    <property type="entry name" value="P-loop containing nucleotide triphosphate hydrolases"/>
    <property type="match status" value="1"/>
</dbReference>
<dbReference type="EMBL" id="VRSX01000003">
    <property type="protein sequence ID" value="TXK11271.1"/>
    <property type="molecule type" value="Genomic_DNA"/>
</dbReference>
<dbReference type="PANTHER" id="PTHR37816">
    <property type="entry name" value="YALI0E33011P"/>
    <property type="match status" value="1"/>
</dbReference>
<dbReference type="SUPFAM" id="SSF52540">
    <property type="entry name" value="P-loop containing nucleoside triphosphate hydrolases"/>
    <property type="match status" value="1"/>
</dbReference>
<dbReference type="Proteomes" id="UP000321949">
    <property type="component" value="Unassembled WGS sequence"/>
</dbReference>
<proteinExistence type="predicted"/>
<dbReference type="OrthoDB" id="3199600at2"/>
<reference evidence="1 2" key="1">
    <citation type="submission" date="2019-08" db="EMBL/GenBank/DDBJ databases">
        <authorList>
            <person name="Dong K."/>
        </authorList>
    </citation>
    <scope>NUCLEOTIDE SEQUENCE [LARGE SCALE GENOMIC DNA]</scope>
    <source>
        <strain evidence="1 2">K-1</strain>
    </source>
</reference>
<accession>A0A5C8HXY1</accession>
<organism evidence="1 2">
    <name type="scientific">Microbacterium saccharophilum</name>
    <dbReference type="NCBI Taxonomy" id="1213358"/>
    <lineage>
        <taxon>Bacteria</taxon>
        <taxon>Bacillati</taxon>
        <taxon>Actinomycetota</taxon>
        <taxon>Actinomycetes</taxon>
        <taxon>Micrococcales</taxon>
        <taxon>Microbacteriaceae</taxon>
        <taxon>Microbacterium</taxon>
    </lineage>
</organism>
<sequence length="192" mass="22219">MTEPPLRRVRIVGTSGSGKSHLAAQLAEILGVARLELDAVFWDAEWTYRDLNEAHAQVRAFAAENPDGWVVDGNWTSRLQGLLDPGTPGGADVYVWLDHPRRTVMRRVIGRTLRRGILQKELWHGNRERVRDWVRWEPERNIVRWAWANHPVTRERMLQRIADGVPVVRLRGQREVDAWLSSLSEKRRSVEP</sequence>
<dbReference type="InterPro" id="IPR027417">
    <property type="entry name" value="P-loop_NTPase"/>
</dbReference>
<protein>
    <submittedName>
        <fullName evidence="1">Toxin</fullName>
    </submittedName>
</protein>